<evidence type="ECO:0000313" key="3">
    <source>
        <dbReference type="Proteomes" id="UP000035720"/>
    </source>
</evidence>
<reference evidence="2 3" key="1">
    <citation type="journal article" date="2013" name="ISME J.">
        <title>A metabolic model for members of the genus Tetrasphaera involved in enhanced biological phosphorus removal.</title>
        <authorList>
            <person name="Kristiansen R."/>
            <person name="Nguyen H.T.T."/>
            <person name="Saunders A.M."/>
            <person name="Nielsen J.L."/>
            <person name="Wimmer R."/>
            <person name="Le V.Q."/>
            <person name="McIlroy S.J."/>
            <person name="Petrovski S."/>
            <person name="Seviour R.J."/>
            <person name="Calteau A."/>
            <person name="Nielsen K.L."/>
            <person name="Nielsen P.H."/>
        </authorList>
    </citation>
    <scope>NUCLEOTIDE SEQUENCE [LARGE SCALE GENOMIC DNA]</scope>
    <source>
        <strain evidence="2 3">Ben 74</strain>
    </source>
</reference>
<proteinExistence type="predicted"/>
<protein>
    <submittedName>
        <fullName evidence="2">Uncharacterized protein</fullName>
    </submittedName>
</protein>
<sequence length="86" mass="9302">MTGPLLDRAAIEAALTRLGERLVRRGVVADLYVFGGAAMTLAYDRQLSTLDIDAVWQPHEIRHRRGPGGSTRVGSAHLVAQRASHA</sequence>
<evidence type="ECO:0000256" key="1">
    <source>
        <dbReference type="SAM" id="MobiDB-lite"/>
    </source>
</evidence>
<keyword evidence="3" id="KW-1185">Reference proteome</keyword>
<dbReference type="EMBL" id="CAJC01000001">
    <property type="protein sequence ID" value="CCI51267.1"/>
    <property type="molecule type" value="Genomic_DNA"/>
</dbReference>
<dbReference type="AlphaFoldDB" id="A0A077M906"/>
<organism evidence="2 3">
    <name type="scientific">Nostocoides jenkinsii Ben 74</name>
    <dbReference type="NCBI Taxonomy" id="1193518"/>
    <lineage>
        <taxon>Bacteria</taxon>
        <taxon>Bacillati</taxon>
        <taxon>Actinomycetota</taxon>
        <taxon>Actinomycetes</taxon>
        <taxon>Micrococcales</taxon>
        <taxon>Intrasporangiaceae</taxon>
        <taxon>Nostocoides</taxon>
    </lineage>
</organism>
<dbReference type="Proteomes" id="UP000035720">
    <property type="component" value="Unassembled WGS sequence"/>
</dbReference>
<name>A0A077M906_9MICO</name>
<comment type="caution">
    <text evidence="2">The sequence shown here is derived from an EMBL/GenBank/DDBJ whole genome shotgun (WGS) entry which is preliminary data.</text>
</comment>
<dbReference type="STRING" id="1193518.BN13_10005"/>
<feature type="region of interest" description="Disordered" evidence="1">
    <location>
        <begin position="62"/>
        <end position="86"/>
    </location>
</feature>
<evidence type="ECO:0000313" key="2">
    <source>
        <dbReference type="EMBL" id="CCI51267.1"/>
    </source>
</evidence>
<accession>A0A077M906</accession>
<gene>
    <name evidence="2" type="ORF">BN13_10005</name>
</gene>